<sequence length="229" mass="26061">MEPYLNSVVSALATLAAAFFGAKYAFDLQEKKQLRNAALTQVKAGNSLISSLSRTRNKFVVFRAQFIKPHQDNPIRHYFIQPTSGVAGINLQIDYDALDFFFASTDPDFLGRLSMLEQEVISTIEVIMQRSDFHYHQLQPAIERIEKSTGPKVTPEQIDQELGPRDAQVLCMITDQMVESVDHVIEWTETLAQEANRTLNQLYPGHQVIKITYPNRDRLEKQSFQAANN</sequence>
<dbReference type="EMBL" id="PKUN01000005">
    <property type="protein sequence ID" value="PLX62354.1"/>
    <property type="molecule type" value="Genomic_DNA"/>
</dbReference>
<reference evidence="1 2" key="1">
    <citation type="submission" date="2017-11" db="EMBL/GenBank/DDBJ databases">
        <title>Genome-resolved metagenomics identifies genetic mobility, metabolic interactions, and unexpected diversity in perchlorate-reducing communities.</title>
        <authorList>
            <person name="Barnum T.P."/>
            <person name="Figueroa I.A."/>
            <person name="Carlstrom C.I."/>
            <person name="Lucas L.N."/>
            <person name="Engelbrektson A.L."/>
            <person name="Coates J.D."/>
        </authorList>
    </citation>
    <scope>NUCLEOTIDE SEQUENCE [LARGE SCALE GENOMIC DNA]</scope>
    <source>
        <strain evidence="1">BM301</strain>
    </source>
</reference>
<proteinExistence type="predicted"/>
<comment type="caution">
    <text evidence="1">The sequence shown here is derived from an EMBL/GenBank/DDBJ whole genome shotgun (WGS) entry which is preliminary data.</text>
</comment>
<accession>A0A2N6CYE0</accession>
<dbReference type="Proteomes" id="UP000235015">
    <property type="component" value="Unassembled WGS sequence"/>
</dbReference>
<name>A0A2N6CYE0_9GAMM</name>
<protein>
    <submittedName>
        <fullName evidence="1">Uncharacterized protein</fullName>
    </submittedName>
</protein>
<evidence type="ECO:0000313" key="1">
    <source>
        <dbReference type="EMBL" id="PLX62354.1"/>
    </source>
</evidence>
<organism evidence="1 2">
    <name type="scientific">Sedimenticola selenatireducens</name>
    <dbReference type="NCBI Taxonomy" id="191960"/>
    <lineage>
        <taxon>Bacteria</taxon>
        <taxon>Pseudomonadati</taxon>
        <taxon>Pseudomonadota</taxon>
        <taxon>Gammaproteobacteria</taxon>
        <taxon>Chromatiales</taxon>
        <taxon>Sedimenticolaceae</taxon>
        <taxon>Sedimenticola</taxon>
    </lineage>
</organism>
<evidence type="ECO:0000313" key="2">
    <source>
        <dbReference type="Proteomes" id="UP000235015"/>
    </source>
</evidence>
<gene>
    <name evidence="1" type="ORF">C0630_05710</name>
</gene>
<dbReference type="AlphaFoldDB" id="A0A2N6CYE0"/>